<feature type="compositionally biased region" description="Basic and acidic residues" evidence="1">
    <location>
        <begin position="1"/>
        <end position="15"/>
    </location>
</feature>
<dbReference type="InterPro" id="IPR002350">
    <property type="entry name" value="Kazal_dom"/>
</dbReference>
<proteinExistence type="predicted"/>
<dbReference type="SUPFAM" id="SSF100895">
    <property type="entry name" value="Kazal-type serine protease inhibitors"/>
    <property type="match status" value="1"/>
</dbReference>
<dbReference type="STRING" id="56216.A0A1A6GJR3"/>
<accession>A0A1A6GJR3</accession>
<reference evidence="3 4" key="1">
    <citation type="submission" date="2016-06" db="EMBL/GenBank/DDBJ databases">
        <title>The Draft Genome Sequence and Annotation of the Desert Woodrat Neotoma lepida.</title>
        <authorList>
            <person name="Campbell M."/>
            <person name="Oakeson K.F."/>
            <person name="Yandell M."/>
            <person name="Halpert J.R."/>
            <person name="Dearing D."/>
        </authorList>
    </citation>
    <scope>NUCLEOTIDE SEQUENCE [LARGE SCALE GENOMIC DNA]</scope>
    <source>
        <strain evidence="3">417</strain>
        <tissue evidence="3">Liver</tissue>
    </source>
</reference>
<dbReference type="Proteomes" id="UP000092124">
    <property type="component" value="Unassembled WGS sequence"/>
</dbReference>
<comment type="caution">
    <text evidence="3">The sequence shown here is derived from an EMBL/GenBank/DDBJ whole genome shotgun (WGS) entry which is preliminary data.</text>
</comment>
<dbReference type="AlphaFoldDB" id="A0A1A6GJR3"/>
<feature type="non-terminal residue" evidence="3">
    <location>
        <position position="106"/>
    </location>
</feature>
<name>A0A1A6GJR3_NEOLE</name>
<evidence type="ECO:0000313" key="4">
    <source>
        <dbReference type="Proteomes" id="UP000092124"/>
    </source>
</evidence>
<gene>
    <name evidence="3" type="ORF">A6R68_05485</name>
</gene>
<dbReference type="Pfam" id="PF00050">
    <property type="entry name" value="Kazal_1"/>
    <property type="match status" value="1"/>
</dbReference>
<feature type="region of interest" description="Disordered" evidence="1">
    <location>
        <begin position="1"/>
        <end position="31"/>
    </location>
</feature>
<dbReference type="EMBL" id="LZPO01087819">
    <property type="protein sequence ID" value="OBS65975.1"/>
    <property type="molecule type" value="Genomic_DNA"/>
</dbReference>
<protein>
    <recommendedName>
        <fullName evidence="2">Kazal-like domain-containing protein</fullName>
    </recommendedName>
</protein>
<dbReference type="InterPro" id="IPR036058">
    <property type="entry name" value="Kazal_dom_sf"/>
</dbReference>
<organism evidence="3 4">
    <name type="scientific">Neotoma lepida</name>
    <name type="common">Desert woodrat</name>
    <dbReference type="NCBI Taxonomy" id="56216"/>
    <lineage>
        <taxon>Eukaryota</taxon>
        <taxon>Metazoa</taxon>
        <taxon>Chordata</taxon>
        <taxon>Craniata</taxon>
        <taxon>Vertebrata</taxon>
        <taxon>Euteleostomi</taxon>
        <taxon>Mammalia</taxon>
        <taxon>Eutheria</taxon>
        <taxon>Euarchontoglires</taxon>
        <taxon>Glires</taxon>
        <taxon>Rodentia</taxon>
        <taxon>Myomorpha</taxon>
        <taxon>Muroidea</taxon>
        <taxon>Cricetidae</taxon>
        <taxon>Neotominae</taxon>
        <taxon>Neotoma</taxon>
    </lineage>
</organism>
<feature type="domain" description="Kazal-like" evidence="2">
    <location>
        <begin position="33"/>
        <end position="76"/>
    </location>
</feature>
<sequence>DECGEVHNTAEDAKPRQIRSSSPSVAGMSEDECSEFRKLMKSDKLLCTQKDDPVHGADGTVYQNKCHMCRDVLEKEALERSELQESPSHIMATKEEDGPGFSSSSE</sequence>
<dbReference type="Gene3D" id="3.30.60.30">
    <property type="match status" value="1"/>
</dbReference>
<dbReference type="FunFam" id="3.30.60.30:FF:000001">
    <property type="entry name" value="Serine peptidase inhibitor, Kazal type 5"/>
    <property type="match status" value="1"/>
</dbReference>
<evidence type="ECO:0000313" key="3">
    <source>
        <dbReference type="EMBL" id="OBS65975.1"/>
    </source>
</evidence>
<feature type="region of interest" description="Disordered" evidence="1">
    <location>
        <begin position="79"/>
        <end position="106"/>
    </location>
</feature>
<evidence type="ECO:0000256" key="1">
    <source>
        <dbReference type="SAM" id="MobiDB-lite"/>
    </source>
</evidence>
<feature type="non-terminal residue" evidence="3">
    <location>
        <position position="1"/>
    </location>
</feature>
<evidence type="ECO:0000259" key="2">
    <source>
        <dbReference type="Pfam" id="PF00050"/>
    </source>
</evidence>
<keyword evidence="4" id="KW-1185">Reference proteome</keyword>